<evidence type="ECO:0000313" key="2">
    <source>
        <dbReference type="EMBL" id="KAG5643943.1"/>
    </source>
</evidence>
<reference evidence="2" key="1">
    <citation type="submission" date="2021-02" db="EMBL/GenBank/DDBJ databases">
        <authorList>
            <person name="Nieuwenhuis M."/>
            <person name="Van De Peppel L.J.J."/>
        </authorList>
    </citation>
    <scope>NUCLEOTIDE SEQUENCE</scope>
    <source>
        <strain evidence="2">D49</strain>
    </source>
</reference>
<organism evidence="2 3">
    <name type="scientific">Sphagnurus paluster</name>
    <dbReference type="NCBI Taxonomy" id="117069"/>
    <lineage>
        <taxon>Eukaryota</taxon>
        <taxon>Fungi</taxon>
        <taxon>Dikarya</taxon>
        <taxon>Basidiomycota</taxon>
        <taxon>Agaricomycotina</taxon>
        <taxon>Agaricomycetes</taxon>
        <taxon>Agaricomycetidae</taxon>
        <taxon>Agaricales</taxon>
        <taxon>Tricholomatineae</taxon>
        <taxon>Lyophyllaceae</taxon>
        <taxon>Sphagnurus</taxon>
    </lineage>
</organism>
<protein>
    <submittedName>
        <fullName evidence="2">Uncharacterized protein</fullName>
    </submittedName>
</protein>
<keyword evidence="3" id="KW-1185">Reference proteome</keyword>
<name>A0A9P7G5I2_9AGAR</name>
<accession>A0A9P7G5I2</accession>
<evidence type="ECO:0000313" key="3">
    <source>
        <dbReference type="Proteomes" id="UP000717328"/>
    </source>
</evidence>
<dbReference type="AlphaFoldDB" id="A0A9P7G5I2"/>
<proteinExistence type="predicted"/>
<feature type="region of interest" description="Disordered" evidence="1">
    <location>
        <begin position="1"/>
        <end position="82"/>
    </location>
</feature>
<sequence>MAENNSKLDHATTQGAAHLLANPPSAHYTPPPPTNHNSPPAVATFASKAKAAANIPQPAAPKQPKGKSTSRPKTKAVNARNN</sequence>
<evidence type="ECO:0000256" key="1">
    <source>
        <dbReference type="SAM" id="MobiDB-lite"/>
    </source>
</evidence>
<comment type="caution">
    <text evidence="2">The sequence shown here is derived from an EMBL/GenBank/DDBJ whole genome shotgun (WGS) entry which is preliminary data.</text>
</comment>
<reference evidence="2" key="2">
    <citation type="submission" date="2021-10" db="EMBL/GenBank/DDBJ databases">
        <title>Phylogenomics reveals ancestral predisposition of the termite-cultivated fungus Termitomyces towards a domesticated lifestyle.</title>
        <authorList>
            <person name="Auxier B."/>
            <person name="Grum-Grzhimaylo A."/>
            <person name="Cardenas M.E."/>
            <person name="Lodge J.D."/>
            <person name="Laessoe T."/>
            <person name="Pedersen O."/>
            <person name="Smith M.E."/>
            <person name="Kuyper T.W."/>
            <person name="Franco-Molano E.A."/>
            <person name="Baroni T.J."/>
            <person name="Aanen D.K."/>
        </authorList>
    </citation>
    <scope>NUCLEOTIDE SEQUENCE</scope>
    <source>
        <strain evidence="2">D49</strain>
    </source>
</reference>
<feature type="compositionally biased region" description="Basic residues" evidence="1">
    <location>
        <begin position="64"/>
        <end position="74"/>
    </location>
</feature>
<dbReference type="EMBL" id="JABCKI010002969">
    <property type="protein sequence ID" value="KAG5643943.1"/>
    <property type="molecule type" value="Genomic_DNA"/>
</dbReference>
<feature type="compositionally biased region" description="Basic and acidic residues" evidence="1">
    <location>
        <begin position="1"/>
        <end position="10"/>
    </location>
</feature>
<gene>
    <name evidence="2" type="ORF">H0H81_009842</name>
</gene>
<dbReference type="Proteomes" id="UP000717328">
    <property type="component" value="Unassembled WGS sequence"/>
</dbReference>
<feature type="compositionally biased region" description="Low complexity" evidence="1">
    <location>
        <begin position="35"/>
        <end position="63"/>
    </location>
</feature>
<feature type="non-terminal residue" evidence="2">
    <location>
        <position position="82"/>
    </location>
</feature>